<evidence type="ECO:0000313" key="1">
    <source>
        <dbReference type="EMBL" id="EAR62158.1"/>
    </source>
</evidence>
<name>A0A7U8GTB7_NEPCE</name>
<sequence>MLSDAERLGFDKIPSAVNSSGDYQAQHEKIIAVAKQVVLHYKGREVYLNELRLTEPYLIGRVTEIANVCALSYESIRYGQALTFSYSHIQQTIQ</sequence>
<dbReference type="AlphaFoldDB" id="A0A7U8GTB7"/>
<protein>
    <submittedName>
        <fullName evidence="1">Uncharacterized protein</fullName>
    </submittedName>
</protein>
<keyword evidence="2" id="KW-1185">Reference proteome</keyword>
<evidence type="ECO:0000313" key="2">
    <source>
        <dbReference type="Proteomes" id="UP000002171"/>
    </source>
</evidence>
<dbReference type="Proteomes" id="UP000002171">
    <property type="component" value="Unassembled WGS sequence"/>
</dbReference>
<organism evidence="1 2">
    <name type="scientific">Neptuniibacter caesariensis</name>
    <dbReference type="NCBI Taxonomy" id="207954"/>
    <lineage>
        <taxon>Bacteria</taxon>
        <taxon>Pseudomonadati</taxon>
        <taxon>Pseudomonadota</taxon>
        <taxon>Gammaproteobacteria</taxon>
        <taxon>Oceanospirillales</taxon>
        <taxon>Oceanospirillaceae</taxon>
        <taxon>Neptuniibacter</taxon>
    </lineage>
</organism>
<comment type="caution">
    <text evidence="1">The sequence shown here is derived from an EMBL/GenBank/DDBJ whole genome shotgun (WGS) entry which is preliminary data.</text>
</comment>
<reference evidence="1 2" key="1">
    <citation type="submission" date="2006-02" db="EMBL/GenBank/DDBJ databases">
        <authorList>
            <person name="Pinhassi J."/>
            <person name="Pedros-Alio C."/>
            <person name="Ferriera S."/>
            <person name="Johnson J."/>
            <person name="Kravitz S."/>
            <person name="Halpern A."/>
            <person name="Remington K."/>
            <person name="Beeson K."/>
            <person name="Tran B."/>
            <person name="Rogers Y.-H."/>
            <person name="Friedman R."/>
            <person name="Venter J.C."/>
        </authorList>
    </citation>
    <scope>NUCLEOTIDE SEQUENCE [LARGE SCALE GENOMIC DNA]</scope>
    <source>
        <strain evidence="1 2">MED92</strain>
    </source>
</reference>
<gene>
    <name evidence="1" type="ORF">MED92_10644</name>
</gene>
<accession>A0A7U8GTB7</accession>
<proteinExistence type="predicted"/>
<dbReference type="EMBL" id="AAOW01000004">
    <property type="protein sequence ID" value="EAR62158.1"/>
    <property type="molecule type" value="Genomic_DNA"/>
</dbReference>